<evidence type="ECO:0000256" key="1">
    <source>
        <dbReference type="SAM" id="MobiDB-lite"/>
    </source>
</evidence>
<dbReference type="AlphaFoldDB" id="A0A843TZP6"/>
<reference evidence="2" key="1">
    <citation type="submission" date="2017-07" db="EMBL/GenBank/DDBJ databases">
        <title>Taro Niue Genome Assembly and Annotation.</title>
        <authorList>
            <person name="Atibalentja N."/>
            <person name="Keating K."/>
            <person name="Fields C.J."/>
        </authorList>
    </citation>
    <scope>NUCLEOTIDE SEQUENCE</scope>
    <source>
        <strain evidence="2">Niue_2</strain>
        <tissue evidence="2">Leaf</tissue>
    </source>
</reference>
<comment type="caution">
    <text evidence="2">The sequence shown here is derived from an EMBL/GenBank/DDBJ whole genome shotgun (WGS) entry which is preliminary data.</text>
</comment>
<keyword evidence="3" id="KW-1185">Reference proteome</keyword>
<accession>A0A843TZP6</accession>
<sequence length="106" mass="11455">MSGSGVRREEGGGQGREDVQVGYRLGRHGRRGEDARLRGGTQGFVNLHRAFDDANTPSRRNLSLLTGSNIGKELALSLGGYEQGGLREYAFVSHPPKIMICQVTAV</sequence>
<organism evidence="2 3">
    <name type="scientific">Colocasia esculenta</name>
    <name type="common">Wild taro</name>
    <name type="synonym">Arum esculentum</name>
    <dbReference type="NCBI Taxonomy" id="4460"/>
    <lineage>
        <taxon>Eukaryota</taxon>
        <taxon>Viridiplantae</taxon>
        <taxon>Streptophyta</taxon>
        <taxon>Embryophyta</taxon>
        <taxon>Tracheophyta</taxon>
        <taxon>Spermatophyta</taxon>
        <taxon>Magnoliopsida</taxon>
        <taxon>Liliopsida</taxon>
        <taxon>Araceae</taxon>
        <taxon>Aroideae</taxon>
        <taxon>Colocasieae</taxon>
        <taxon>Colocasia</taxon>
    </lineage>
</organism>
<feature type="region of interest" description="Disordered" evidence="1">
    <location>
        <begin position="1"/>
        <end position="39"/>
    </location>
</feature>
<feature type="compositionally biased region" description="Basic and acidic residues" evidence="1">
    <location>
        <begin position="1"/>
        <end position="19"/>
    </location>
</feature>
<evidence type="ECO:0000313" key="3">
    <source>
        <dbReference type="Proteomes" id="UP000652761"/>
    </source>
</evidence>
<evidence type="ECO:0000313" key="2">
    <source>
        <dbReference type="EMBL" id="MQL75566.1"/>
    </source>
</evidence>
<dbReference type="Proteomes" id="UP000652761">
    <property type="component" value="Unassembled WGS sequence"/>
</dbReference>
<proteinExistence type="predicted"/>
<protein>
    <submittedName>
        <fullName evidence="2">Uncharacterized protein</fullName>
    </submittedName>
</protein>
<dbReference type="EMBL" id="NMUH01000256">
    <property type="protein sequence ID" value="MQL75566.1"/>
    <property type="molecule type" value="Genomic_DNA"/>
</dbReference>
<name>A0A843TZP6_COLES</name>
<gene>
    <name evidence="2" type="ORF">Taro_007953</name>
</gene>